<sequence>MRQLHFIFKIRHRTQATNQHRSVLITGEVRHQITKPDHFHVPQMCGCLLCQFHTLFKGKHRFFTGTSGNRQNNVIEHLRGARHDIDMTIGNGIESTRINRPFLHNNLNAFSVAGKVPAVEADAVARPGFDTALQRHDGHRNYGNRRR</sequence>
<dbReference type="EMBL" id="CAADIS010000005">
    <property type="protein sequence ID" value="VFS30489.1"/>
    <property type="molecule type" value="Genomic_DNA"/>
</dbReference>
<evidence type="ECO:0000313" key="2">
    <source>
        <dbReference type="Proteomes" id="UP000372890"/>
    </source>
</evidence>
<gene>
    <name evidence="1" type="ORF">NCTC9001_03784</name>
</gene>
<dbReference type="Proteomes" id="UP000372890">
    <property type="component" value="Unassembled WGS sequence"/>
</dbReference>
<evidence type="ECO:0000313" key="1">
    <source>
        <dbReference type="EMBL" id="VFS30489.1"/>
    </source>
</evidence>
<organism evidence="1 2">
    <name type="scientific">Escherichia coli</name>
    <dbReference type="NCBI Taxonomy" id="562"/>
    <lineage>
        <taxon>Bacteria</taxon>
        <taxon>Pseudomonadati</taxon>
        <taxon>Pseudomonadota</taxon>
        <taxon>Gammaproteobacteria</taxon>
        <taxon>Enterobacterales</taxon>
        <taxon>Enterobacteriaceae</taxon>
        <taxon>Escherichia</taxon>
    </lineage>
</organism>
<accession>A0A484Y853</accession>
<proteinExistence type="predicted"/>
<name>A0A484Y853_ECOLX</name>
<reference evidence="1 2" key="1">
    <citation type="submission" date="2019-03" db="EMBL/GenBank/DDBJ databases">
        <authorList>
            <consortium name="Pathogen Informatics"/>
        </authorList>
    </citation>
    <scope>NUCLEOTIDE SEQUENCE [LARGE SCALE GENOMIC DNA]</scope>
    <source>
        <strain evidence="1 2">NCTC9001</strain>
    </source>
</reference>
<dbReference type="AlphaFoldDB" id="A0A484Y853"/>
<protein>
    <submittedName>
        <fullName evidence="1">Uncharacterized protein</fullName>
    </submittedName>
</protein>